<keyword evidence="3" id="KW-0695">RNA-directed DNA polymerase</keyword>
<dbReference type="EMBL" id="BGPR01058410">
    <property type="protein sequence ID" value="GBO34570.1"/>
    <property type="molecule type" value="Genomic_DNA"/>
</dbReference>
<keyword evidence="4" id="KW-1185">Reference proteome</keyword>
<dbReference type="GO" id="GO:0003964">
    <property type="term" value="F:RNA-directed DNA polymerase activity"/>
    <property type="evidence" value="ECO:0007669"/>
    <property type="project" value="UniProtKB-KW"/>
</dbReference>
<dbReference type="InterPro" id="IPR052560">
    <property type="entry name" value="RdDP_mobile_element"/>
</dbReference>
<dbReference type="SUPFAM" id="SSF57756">
    <property type="entry name" value="Retrovirus zinc finger-like domains"/>
    <property type="match status" value="1"/>
</dbReference>
<organism evidence="3 4">
    <name type="scientific">Araneus ventricosus</name>
    <name type="common">Orbweaver spider</name>
    <name type="synonym">Epeira ventricosa</name>
    <dbReference type="NCBI Taxonomy" id="182803"/>
    <lineage>
        <taxon>Eukaryota</taxon>
        <taxon>Metazoa</taxon>
        <taxon>Ecdysozoa</taxon>
        <taxon>Arthropoda</taxon>
        <taxon>Chelicerata</taxon>
        <taxon>Arachnida</taxon>
        <taxon>Araneae</taxon>
        <taxon>Araneomorphae</taxon>
        <taxon>Entelegynae</taxon>
        <taxon>Araneoidea</taxon>
        <taxon>Araneidae</taxon>
        <taxon>Araneus</taxon>
    </lineage>
</organism>
<dbReference type="PROSITE" id="PS50878">
    <property type="entry name" value="RT_POL"/>
    <property type="match status" value="1"/>
</dbReference>
<evidence type="ECO:0000256" key="1">
    <source>
        <dbReference type="SAM" id="MobiDB-lite"/>
    </source>
</evidence>
<keyword evidence="3" id="KW-0808">Transferase</keyword>
<accession>A0A4Y2WE56</accession>
<dbReference type="PANTHER" id="PTHR36688">
    <property type="entry name" value="ENDO/EXONUCLEASE/PHOSPHATASE DOMAIN-CONTAINING PROTEIN"/>
    <property type="match status" value="1"/>
</dbReference>
<dbReference type="GO" id="GO:0008270">
    <property type="term" value="F:zinc ion binding"/>
    <property type="evidence" value="ECO:0007669"/>
    <property type="project" value="InterPro"/>
</dbReference>
<dbReference type="InterPro" id="IPR000477">
    <property type="entry name" value="RT_dom"/>
</dbReference>
<protein>
    <submittedName>
        <fullName evidence="3">Putative RNA-directed DNA polymerase from transposon X-element</fullName>
    </submittedName>
</protein>
<dbReference type="CDD" id="cd01650">
    <property type="entry name" value="RT_nLTR_like"/>
    <property type="match status" value="1"/>
</dbReference>
<dbReference type="OrthoDB" id="6429725at2759"/>
<dbReference type="PANTHER" id="PTHR36688:SF2">
    <property type="entry name" value="ENDONUCLEASE_EXONUCLEASE_PHOSPHATASE DOMAIN-CONTAINING PROTEIN"/>
    <property type="match status" value="1"/>
</dbReference>
<feature type="region of interest" description="Disordered" evidence="1">
    <location>
        <begin position="111"/>
        <end position="164"/>
    </location>
</feature>
<evidence type="ECO:0000313" key="4">
    <source>
        <dbReference type="Proteomes" id="UP000499080"/>
    </source>
</evidence>
<evidence type="ECO:0000313" key="3">
    <source>
        <dbReference type="EMBL" id="GBO34570.1"/>
    </source>
</evidence>
<dbReference type="InterPro" id="IPR036691">
    <property type="entry name" value="Endo/exonu/phosph_ase_sf"/>
</dbReference>
<dbReference type="AlphaFoldDB" id="A0A4Y2WE56"/>
<comment type="caution">
    <text evidence="3">The sequence shown here is derived from an EMBL/GenBank/DDBJ whole genome shotgun (WGS) entry which is preliminary data.</text>
</comment>
<dbReference type="InterPro" id="IPR036875">
    <property type="entry name" value="Znf_CCHC_sf"/>
</dbReference>
<sequence length="879" mass="98577">MKLAVRPYIPNPLRCFQCQRFGHAKGACRGTITCARCAEIGHDSQQCTAQEKCVNCSGSHTSYSRSCPRWQVEKQIVTVKFKENLSYPEVRRKVTAQTPIPGVSYASAVTDSSTKTANKIKTPENSSETDIILSEPTPTKQSKPPCKNKRKPKSQSSLTLKISKRGLPQKELPLKLKKSLLQSSVALGLANQGHVQKDFTSLFGGAPKSPDRLSLHPSEEEDEHFEMSCDISSTPSTSTVPLKLRGYNCVRRDSDTGVTSSGGVCISTSNLYPSTPLTLHTNLQAVAVQVHTRSLITVCSIYLPPHDVISQQELNNLVDQLPTPFILLGDINGHSTLWGSDSTNSRGQQIEQFISDNCLCLLNNDETTYFHEPTCTFHSLDLAICSPELLPLLNFSVGNDLYNSDHFPLIVSHADSGGATLCPPRFLFQRADWTVFSQLADITENMVRTSDISEAVQHIVNAITNAANNSIPKTSPRRRKFRKPWWNAACRDSRRREKILWNRFRRYPTTENLVAFKQAKALARRVRRRSQRESWINFVSSITSSTSSKQLWKKVKAANGIYREFSFAALNKGNVTHSAPLDIVNTLGHAFAQVSANDSYSPDFMAIKNCAERTHLRFTARRTIPYNSEFKMCELITALSKAHDTSPGPDGITYNMLSHLNAASLSNLLSLFNRIWTGQEYPSQWHEAIVIPILKPGKDSSNPLNYRPIALTSCLCKTLERMVNARLVFELEKQECISPSQSGFRRGRSTFDNLVLLETQIRNAFAKRHHLVSVFFDIEKAYDRAWRYGILSTVFNFGFRGNLPIFLKNFLSYRTFKVRVGNFYSNHFIQAEGVPQGSVLSVTLSSCISVKFLIICHHLSMVSFMLMTCRSRVMVVTCA</sequence>
<dbReference type="Gene3D" id="3.60.10.10">
    <property type="entry name" value="Endonuclease/exonuclease/phosphatase"/>
    <property type="match status" value="1"/>
</dbReference>
<dbReference type="SUPFAM" id="SSF56219">
    <property type="entry name" value="DNase I-like"/>
    <property type="match status" value="1"/>
</dbReference>
<dbReference type="Pfam" id="PF14529">
    <property type="entry name" value="Exo_endo_phos_2"/>
    <property type="match status" value="1"/>
</dbReference>
<dbReference type="Proteomes" id="UP000499080">
    <property type="component" value="Unassembled WGS sequence"/>
</dbReference>
<dbReference type="GO" id="GO:0003676">
    <property type="term" value="F:nucleic acid binding"/>
    <property type="evidence" value="ECO:0007669"/>
    <property type="project" value="InterPro"/>
</dbReference>
<dbReference type="InterPro" id="IPR005135">
    <property type="entry name" value="Endo/exonuclease/phosphatase"/>
</dbReference>
<proteinExistence type="predicted"/>
<evidence type="ECO:0000259" key="2">
    <source>
        <dbReference type="PROSITE" id="PS50878"/>
    </source>
</evidence>
<feature type="domain" description="Reverse transcriptase" evidence="2">
    <location>
        <begin position="674"/>
        <end position="879"/>
    </location>
</feature>
<dbReference type="Pfam" id="PF00078">
    <property type="entry name" value="RVT_1"/>
    <property type="match status" value="1"/>
</dbReference>
<name>A0A4Y2WE56_ARAVE</name>
<keyword evidence="3" id="KW-0548">Nucleotidyltransferase</keyword>
<feature type="compositionally biased region" description="Polar residues" evidence="1">
    <location>
        <begin position="111"/>
        <end position="129"/>
    </location>
</feature>
<reference evidence="3 4" key="1">
    <citation type="journal article" date="2019" name="Sci. Rep.">
        <title>Orb-weaving spider Araneus ventricosus genome elucidates the spidroin gene catalogue.</title>
        <authorList>
            <person name="Kono N."/>
            <person name="Nakamura H."/>
            <person name="Ohtoshi R."/>
            <person name="Moran D.A.P."/>
            <person name="Shinohara A."/>
            <person name="Yoshida Y."/>
            <person name="Fujiwara M."/>
            <person name="Mori M."/>
            <person name="Tomita M."/>
            <person name="Arakawa K."/>
        </authorList>
    </citation>
    <scope>NUCLEOTIDE SEQUENCE [LARGE SCALE GENOMIC DNA]</scope>
</reference>
<gene>
    <name evidence="3" type="primary">X-elementORF2_960</name>
    <name evidence="3" type="ORF">AVEN_205229_1</name>
</gene>